<dbReference type="SUPFAM" id="SSF53300">
    <property type="entry name" value="vWA-like"/>
    <property type="match status" value="1"/>
</dbReference>
<dbReference type="InterPro" id="IPR025154">
    <property type="entry name" value="Put_metallopeptidase_dom"/>
</dbReference>
<dbReference type="InterPro" id="IPR018698">
    <property type="entry name" value="VWA-like_dom"/>
</dbReference>
<accession>A0A5C1ADK3</accession>
<feature type="region of interest" description="Disordered" evidence="1">
    <location>
        <begin position="161"/>
        <end position="196"/>
    </location>
</feature>
<organism evidence="4 5">
    <name type="scientific">Limnoglobus roseus</name>
    <dbReference type="NCBI Taxonomy" id="2598579"/>
    <lineage>
        <taxon>Bacteria</taxon>
        <taxon>Pseudomonadati</taxon>
        <taxon>Planctomycetota</taxon>
        <taxon>Planctomycetia</taxon>
        <taxon>Gemmatales</taxon>
        <taxon>Gemmataceae</taxon>
        <taxon>Limnoglobus</taxon>
    </lineage>
</organism>
<dbReference type="Pfam" id="PF13203">
    <property type="entry name" value="DUF2201_N"/>
    <property type="match status" value="1"/>
</dbReference>
<dbReference type="AlphaFoldDB" id="A0A5C1ADK3"/>
<dbReference type="Pfam" id="PF09967">
    <property type="entry name" value="DUF2201"/>
    <property type="match status" value="1"/>
</dbReference>
<feature type="compositionally biased region" description="Gly residues" evidence="1">
    <location>
        <begin position="168"/>
        <end position="190"/>
    </location>
</feature>
<name>A0A5C1ADK3_9BACT</name>
<evidence type="ECO:0000313" key="4">
    <source>
        <dbReference type="EMBL" id="QEL16715.1"/>
    </source>
</evidence>
<evidence type="ECO:0008006" key="6">
    <source>
        <dbReference type="Google" id="ProtNLM"/>
    </source>
</evidence>
<sequence length="412" mass="42865">MSPTADPFAALEAEAAKQAAAEDAAKRLAVARATLILGRDAKSAFFATLALRLRLDVDWACGTMATDGRALAYDPRFVTGLGPAELVGVLAHEVLHNALLHPFRRGSRDPARWNEACDLAVNPLLLAAGFVLPPSRLLPDEGRYAGFPPAKSADEYYALLAEPPANGGPDGEGGGSTGNGHGPDPGGCGGVTEPAAGSPAACEQVAAAWQVAVVQAEHVAKGRGELPAGLARTVEAVRRPPVDWTEQLRAFVSAAARNDYAWSKPNRRFLWQGVYLPGLASEELGDVVITVDTSGSVGPTELAVFAGAVGDILSAFDCAATVLYHDTDIQGVQTWRSGDGPLVLDPVGGGGTSHACVFDWLDRADARPACVVCLTDLETRFPDRPPAVPVLWAVVGGADTPPPFGTTVRVTA</sequence>
<proteinExistence type="predicted"/>
<feature type="domain" description="VWA-like" evidence="2">
    <location>
        <begin position="287"/>
        <end position="410"/>
    </location>
</feature>
<evidence type="ECO:0000256" key="1">
    <source>
        <dbReference type="SAM" id="MobiDB-lite"/>
    </source>
</evidence>
<keyword evidence="5" id="KW-1185">Reference proteome</keyword>
<evidence type="ECO:0000313" key="5">
    <source>
        <dbReference type="Proteomes" id="UP000324974"/>
    </source>
</evidence>
<dbReference type="OrthoDB" id="9809307at2"/>
<feature type="domain" description="Putative metallopeptidase" evidence="3">
    <location>
        <begin position="29"/>
        <end position="279"/>
    </location>
</feature>
<evidence type="ECO:0000259" key="3">
    <source>
        <dbReference type="Pfam" id="PF13203"/>
    </source>
</evidence>
<dbReference type="InterPro" id="IPR036465">
    <property type="entry name" value="vWFA_dom_sf"/>
</dbReference>
<reference evidence="5" key="1">
    <citation type="submission" date="2019-08" db="EMBL/GenBank/DDBJ databases">
        <title>Limnoglobus roseus gen. nov., sp. nov., a novel freshwater planctomycete with a giant genome from the family Gemmataceae.</title>
        <authorList>
            <person name="Kulichevskaya I.S."/>
            <person name="Naumoff D.G."/>
            <person name="Miroshnikov K."/>
            <person name="Ivanova A."/>
            <person name="Philippov D.A."/>
            <person name="Hakobyan A."/>
            <person name="Rijpstra I.C."/>
            <person name="Sinninghe Damste J.S."/>
            <person name="Liesack W."/>
            <person name="Dedysh S.N."/>
        </authorList>
    </citation>
    <scope>NUCLEOTIDE SEQUENCE [LARGE SCALE GENOMIC DNA]</scope>
    <source>
        <strain evidence="5">PX52</strain>
    </source>
</reference>
<gene>
    <name evidence="4" type="ORF">PX52LOC_03678</name>
</gene>
<dbReference type="Proteomes" id="UP000324974">
    <property type="component" value="Chromosome"/>
</dbReference>
<dbReference type="EMBL" id="CP042425">
    <property type="protein sequence ID" value="QEL16715.1"/>
    <property type="molecule type" value="Genomic_DNA"/>
</dbReference>
<protein>
    <recommendedName>
        <fullName evidence="6">Metallopeptidase domain-containing protein</fullName>
    </recommendedName>
</protein>
<dbReference type="RefSeq" id="WP_149111402.1">
    <property type="nucleotide sequence ID" value="NZ_CP042425.1"/>
</dbReference>
<dbReference type="KEGG" id="lrs:PX52LOC_03678"/>
<dbReference type="PANTHER" id="PTHR38730">
    <property type="entry name" value="SLL7028 PROTEIN"/>
    <property type="match status" value="1"/>
</dbReference>
<dbReference type="PANTHER" id="PTHR38730:SF1">
    <property type="entry name" value="SLL7028 PROTEIN"/>
    <property type="match status" value="1"/>
</dbReference>
<evidence type="ECO:0000259" key="2">
    <source>
        <dbReference type="Pfam" id="PF09967"/>
    </source>
</evidence>